<gene>
    <name evidence="1" type="ORF">HERI1096_LOCUS11523</name>
</gene>
<protein>
    <submittedName>
        <fullName evidence="1">Uncharacterized protein</fullName>
    </submittedName>
</protein>
<name>A0A7S3AP85_9EUKA</name>
<evidence type="ECO:0000313" key="1">
    <source>
        <dbReference type="EMBL" id="CAE0110863.1"/>
    </source>
</evidence>
<accession>A0A7S3AP85</accession>
<organism evidence="1">
    <name type="scientific">Haptolina ericina</name>
    <dbReference type="NCBI Taxonomy" id="156174"/>
    <lineage>
        <taxon>Eukaryota</taxon>
        <taxon>Haptista</taxon>
        <taxon>Haptophyta</taxon>
        <taxon>Prymnesiophyceae</taxon>
        <taxon>Prymnesiales</taxon>
        <taxon>Prymnesiaceae</taxon>
        <taxon>Haptolina</taxon>
    </lineage>
</organism>
<dbReference type="Gene3D" id="3.40.50.11350">
    <property type="match status" value="1"/>
</dbReference>
<sequence length="400" mass="43723">MPKVRSDELDASMHSLTVGRSSPLWWNLEMQRDRRICRLVIKGGLRGSLRSGGSRKGRVAGRRRFASACNSDPCNVCGACCKTWIATGTQCDRCVATECAPPPPPPAGALANLSVVLLDSTGKVVWQSGRMITGNAGTGPSLHFDVKMTHPVSARYVRIERHFPHSRAPIGQTYTMSFGQIAVFADEELTWDAANRVSSSWDTVCKLGRWRGGCRKGAPPPIAVMGGWENAMRCLSRLVDPATNPPAAPEQGRIARPKIMSKSPPPPRSFIYLSTDAPALQQLVQRSFPSSFRLSPGLARASWEPRHSAEDYVKVVADFETLRLCDVILGVASSAYANMAVAFSLNLNRHVDPSQFCSLRERRRFGVHGAGRGSWLRQFHHCALQFNVTARADPGTQTSG</sequence>
<reference evidence="1" key="1">
    <citation type="submission" date="2021-01" db="EMBL/GenBank/DDBJ databases">
        <authorList>
            <person name="Corre E."/>
            <person name="Pelletier E."/>
            <person name="Niang G."/>
            <person name="Scheremetjew M."/>
            <person name="Finn R."/>
            <person name="Kale V."/>
            <person name="Holt S."/>
            <person name="Cochrane G."/>
            <person name="Meng A."/>
            <person name="Brown T."/>
            <person name="Cohen L."/>
        </authorList>
    </citation>
    <scope>NUCLEOTIDE SEQUENCE</scope>
    <source>
        <strain evidence="1">CCMP281</strain>
    </source>
</reference>
<proteinExistence type="predicted"/>
<dbReference type="EMBL" id="HBHX01020666">
    <property type="protein sequence ID" value="CAE0110863.1"/>
    <property type="molecule type" value="Transcribed_RNA"/>
</dbReference>
<dbReference type="AlphaFoldDB" id="A0A7S3AP85"/>